<accession>A0A0S4INU0</accession>
<feature type="transmembrane region" description="Helical" evidence="2">
    <location>
        <begin position="12"/>
        <end position="33"/>
    </location>
</feature>
<dbReference type="EMBL" id="CYKH01000213">
    <property type="protein sequence ID" value="CUE92747.1"/>
    <property type="molecule type" value="Genomic_DNA"/>
</dbReference>
<keyword evidence="2" id="KW-0472">Membrane</keyword>
<feature type="compositionally biased region" description="Acidic residues" evidence="1">
    <location>
        <begin position="927"/>
        <end position="946"/>
    </location>
</feature>
<feature type="transmembrane region" description="Helical" evidence="2">
    <location>
        <begin position="653"/>
        <end position="674"/>
    </location>
</feature>
<dbReference type="Proteomes" id="UP000051952">
    <property type="component" value="Unassembled WGS sequence"/>
</dbReference>
<dbReference type="VEuPathDB" id="TriTrypDB:BSAL_57465"/>
<keyword evidence="2" id="KW-0812">Transmembrane</keyword>
<feature type="transmembrane region" description="Helical" evidence="2">
    <location>
        <begin position="626"/>
        <end position="647"/>
    </location>
</feature>
<keyword evidence="2" id="KW-1133">Transmembrane helix</keyword>
<feature type="transmembrane region" description="Helical" evidence="2">
    <location>
        <begin position="724"/>
        <end position="745"/>
    </location>
</feature>
<feature type="compositionally biased region" description="Polar residues" evidence="1">
    <location>
        <begin position="201"/>
        <end position="252"/>
    </location>
</feature>
<feature type="transmembrane region" description="Helical" evidence="2">
    <location>
        <begin position="817"/>
        <end position="835"/>
    </location>
</feature>
<evidence type="ECO:0000256" key="1">
    <source>
        <dbReference type="SAM" id="MobiDB-lite"/>
    </source>
</evidence>
<feature type="region of interest" description="Disordered" evidence="1">
    <location>
        <begin position="927"/>
        <end position="958"/>
    </location>
</feature>
<evidence type="ECO:0000313" key="4">
    <source>
        <dbReference type="Proteomes" id="UP000051952"/>
    </source>
</evidence>
<proteinExistence type="predicted"/>
<feature type="region of interest" description="Disordered" evidence="1">
    <location>
        <begin position="869"/>
        <end position="915"/>
    </location>
</feature>
<feature type="compositionally biased region" description="Low complexity" evidence="1">
    <location>
        <begin position="160"/>
        <end position="200"/>
    </location>
</feature>
<feature type="transmembrane region" description="Helical" evidence="2">
    <location>
        <begin position="587"/>
        <end position="605"/>
    </location>
</feature>
<feature type="transmembrane region" description="Helical" evidence="2">
    <location>
        <begin position="784"/>
        <end position="805"/>
    </location>
</feature>
<dbReference type="InterPro" id="IPR053337">
    <property type="entry name" value="AT-2_adhesin"/>
</dbReference>
<dbReference type="PANTHER" id="PTHR37001">
    <property type="entry name" value="PHOSPHORYN, PUTATIVE-RELATED-RELATED"/>
    <property type="match status" value="1"/>
</dbReference>
<gene>
    <name evidence="3" type="ORF">BSAL_57465</name>
</gene>
<keyword evidence="4" id="KW-1185">Reference proteome</keyword>
<sequence>MYGSFKEKEAQRTIAGVAAVLPVIQMLLLHMLFTSTSTCLFVDAYGLRTRNLTPTQSCTAAASTMTTSRTSVTRVPTHTSTQQLTTMSRPSLSSSSGDSLTNLQASQSGSSSSSSGVSLTTTISTTYSRESATASSLATMSLPSISGSLLTVSFQLSQSASSSPSQSASLDTSATRSRPSVSKSSSCGLSHSTSSSASSSETLKPTITPSLKATPSATRTVSLSFRSKTGGNLSSMTGTTTDSQPPSSRSATVSFSSMFTRTIHTLSRSNTATSMLSTSQSNQSSQSDIRSCTVTALISLSKIPSSMTWPLSLSHSASSSLHSPSTSPSTTPTPTNTLTEMTQTLSCPNTVRVSILPLNVTANQTANLDAANNRACLLRSVAEAKLQIRSAIACYPLYATASFGQMEVFPATRGPAPPFFVALRFQQDANWVLRLQTLTNTSSALLLDDPIGEPVGVQNITNLTVITRTLFVRVDATPEWQSQIIVQVDAACGFHHVYPQFIVTWFNHVYPQFIVTWPQKQLGTATQVIVGLVSGGSTVSGNPTAASALALVGLLSCSGSTPALQSAGYFVSLFFNLGPAAVSGGNLGIIAVILGLHYVVVRIWLWYCKGSITEEQAMADFRFPALTIFAALYLLPGTVYGAVVCIASDDNRAVGIVLLCVVAFLVIASQVYLLRYVVPHTNFDRFPVAHPTAFTIEKILMLPSSRWIPEEMERRYMPLMGTRVKSWCMLSITDLLLAICLSAATGLGVGTKGASCSVMPLVVAVVYLSCALVHIVVRPHRRPLDAVIFPVVWTLFGALCIFKYMNSGDALVDNMQLGLSGLQLFQTATAVLVFLRERQWRAYVRQVGEKGEDVVILDELDDPYAELWSRRSSGSSSSTMSEDDVPDKLQSSVDFRLPLPPPSIHQASRSGRREDATLRIQEGTIVEPDEYVFSEEQSDKEDEEEPQPPPSTTKAFRFPLSASMTKTTTIAQFADVVVVAGPPLREYDDEHLAGL</sequence>
<dbReference type="AlphaFoldDB" id="A0A0S4INU0"/>
<feature type="region of interest" description="Disordered" evidence="1">
    <location>
        <begin position="60"/>
        <end position="118"/>
    </location>
</feature>
<protein>
    <submittedName>
        <fullName evidence="3">DGF-1-like protein, putative</fullName>
    </submittedName>
</protein>
<evidence type="ECO:0000313" key="3">
    <source>
        <dbReference type="EMBL" id="CUE92747.1"/>
    </source>
</evidence>
<reference evidence="4" key="1">
    <citation type="submission" date="2015-09" db="EMBL/GenBank/DDBJ databases">
        <authorList>
            <consortium name="Pathogen Informatics"/>
        </authorList>
    </citation>
    <scope>NUCLEOTIDE SEQUENCE [LARGE SCALE GENOMIC DNA]</scope>
    <source>
        <strain evidence="4">Lake Konstanz</strain>
    </source>
</reference>
<dbReference type="OMA" id="PQFIVTW"/>
<name>A0A0S4INU0_BODSA</name>
<feature type="region of interest" description="Disordered" evidence="1">
    <location>
        <begin position="160"/>
        <end position="252"/>
    </location>
</feature>
<organism evidence="3 4">
    <name type="scientific">Bodo saltans</name>
    <name type="common">Flagellated protozoan</name>
    <dbReference type="NCBI Taxonomy" id="75058"/>
    <lineage>
        <taxon>Eukaryota</taxon>
        <taxon>Discoba</taxon>
        <taxon>Euglenozoa</taxon>
        <taxon>Kinetoplastea</taxon>
        <taxon>Metakinetoplastina</taxon>
        <taxon>Eubodonida</taxon>
        <taxon>Bodonidae</taxon>
        <taxon>Bodo</taxon>
    </lineage>
</organism>
<evidence type="ECO:0000256" key="2">
    <source>
        <dbReference type="SAM" id="Phobius"/>
    </source>
</evidence>
<dbReference type="PANTHER" id="PTHR37001:SF5">
    <property type="entry name" value="RIIA DOMAIN-CONTAINING PROTEIN"/>
    <property type="match status" value="1"/>
</dbReference>
<feature type="transmembrane region" description="Helical" evidence="2">
    <location>
        <begin position="757"/>
        <end position="777"/>
    </location>
</feature>